<proteinExistence type="predicted"/>
<feature type="chain" id="PRO_5040158185" evidence="1">
    <location>
        <begin position="19"/>
        <end position="170"/>
    </location>
</feature>
<accession>A0A9P6NS22</accession>
<sequence>MQFPSFLLLLLISLTTQGLIQNSIAKPSNLHLLRDYKPFWKRDDEESSSTKVQNLINFPGREGEPECSIGDTLSSHDCNRALLALGTGIKGKVQFLKVADDSSTGTFGSCKVTVQSLDKRKIVVSKGRLENGPGYLNFMKQCHGHAGTIILGGGVYGMTIESTGCESDTS</sequence>
<feature type="signal peptide" evidence="1">
    <location>
        <begin position="1"/>
        <end position="18"/>
    </location>
</feature>
<comment type="caution">
    <text evidence="2">The sequence shown here is derived from an EMBL/GenBank/DDBJ whole genome shotgun (WGS) entry which is preliminary data.</text>
</comment>
<dbReference type="OrthoDB" id="2097653at2759"/>
<reference evidence="2" key="1">
    <citation type="submission" date="2013-11" db="EMBL/GenBank/DDBJ databases">
        <title>Genome sequence of the fusiform rust pathogen reveals effectors for host alternation and coevolution with pine.</title>
        <authorList>
            <consortium name="DOE Joint Genome Institute"/>
            <person name="Smith K."/>
            <person name="Pendleton A."/>
            <person name="Kubisiak T."/>
            <person name="Anderson C."/>
            <person name="Salamov A."/>
            <person name="Aerts A."/>
            <person name="Riley R."/>
            <person name="Clum A."/>
            <person name="Lindquist E."/>
            <person name="Ence D."/>
            <person name="Campbell M."/>
            <person name="Kronenberg Z."/>
            <person name="Feau N."/>
            <person name="Dhillon B."/>
            <person name="Hamelin R."/>
            <person name="Burleigh J."/>
            <person name="Smith J."/>
            <person name="Yandell M."/>
            <person name="Nelson C."/>
            <person name="Grigoriev I."/>
            <person name="Davis J."/>
        </authorList>
    </citation>
    <scope>NUCLEOTIDE SEQUENCE</scope>
    <source>
        <strain evidence="2">G11</strain>
    </source>
</reference>
<name>A0A9P6NS22_9BASI</name>
<gene>
    <name evidence="2" type="ORF">CROQUDRAFT_60485</name>
</gene>
<keyword evidence="3" id="KW-1185">Reference proteome</keyword>
<dbReference type="Proteomes" id="UP000886653">
    <property type="component" value="Unassembled WGS sequence"/>
</dbReference>
<protein>
    <submittedName>
        <fullName evidence="2">Uncharacterized protein</fullName>
    </submittedName>
</protein>
<evidence type="ECO:0000256" key="1">
    <source>
        <dbReference type="SAM" id="SignalP"/>
    </source>
</evidence>
<keyword evidence="1" id="KW-0732">Signal</keyword>
<dbReference type="EMBL" id="MU167236">
    <property type="protein sequence ID" value="KAG0148505.1"/>
    <property type="molecule type" value="Genomic_DNA"/>
</dbReference>
<evidence type="ECO:0000313" key="2">
    <source>
        <dbReference type="EMBL" id="KAG0148505.1"/>
    </source>
</evidence>
<dbReference type="AlphaFoldDB" id="A0A9P6NS22"/>
<evidence type="ECO:0000313" key="3">
    <source>
        <dbReference type="Proteomes" id="UP000886653"/>
    </source>
</evidence>
<organism evidence="2 3">
    <name type="scientific">Cronartium quercuum f. sp. fusiforme G11</name>
    <dbReference type="NCBI Taxonomy" id="708437"/>
    <lineage>
        <taxon>Eukaryota</taxon>
        <taxon>Fungi</taxon>
        <taxon>Dikarya</taxon>
        <taxon>Basidiomycota</taxon>
        <taxon>Pucciniomycotina</taxon>
        <taxon>Pucciniomycetes</taxon>
        <taxon>Pucciniales</taxon>
        <taxon>Coleosporiaceae</taxon>
        <taxon>Cronartium</taxon>
    </lineage>
</organism>